<feature type="coiled-coil region" evidence="1">
    <location>
        <begin position="755"/>
        <end position="859"/>
    </location>
</feature>
<evidence type="ECO:0000313" key="4">
    <source>
        <dbReference type="EMBL" id="EOQ37942.1"/>
    </source>
</evidence>
<name>R8W4A1_9FIRM</name>
<dbReference type="InterPro" id="IPR010090">
    <property type="entry name" value="Phage_tape_meas"/>
</dbReference>
<dbReference type="eggNOG" id="COG3941">
    <property type="taxonomic scope" value="Bacteria"/>
</dbReference>
<dbReference type="PATRIC" id="fig|1203606.4.peg.930"/>
<proteinExistence type="predicted"/>
<keyword evidence="2" id="KW-0812">Transmembrane</keyword>
<sequence>MAERKISTRFAVEGEDQYKKSIADINGRLKTLKSELALVQSQYAGQENSMEALTVKGQTLAAMYATQQEKVEAARAALQNASTMQQKYSEEVAKSQQNLANAQQELAALSESTSVSAEEQKKLQQNVEDCQKALEDAEKRQRASEQSIQKWQQSMNYAQIELNRLGTEINNNNAALESAQQAADAASASMDEVAESAAEAADAVEDMGEDGGDAIDTMAQALTGAGVVAALDQIKDTLLACAEASSELSQAESVLTNNTNLSGNELERYRLLLRQLYGDNYGESMDDVAQTLAAVRQQLDADWPTDQLKTVTEDAITLRDTFGYEVTDSIRAAKALVDNFGVDGDEAFRLIAEGARNGLDYSGELLDTVSEYSVQFKKLGLSANDMFKVMQSGADNGAWNLDKIGDAYKELSIRVVDGSDTTAQGFAAIGLNAEQMAQKFARSGESAKAALQQTTQALAAMEDPVQQNIAGVNLFGTMWEDLGATVVTQMASITEGTYGAANAMENLRENRLDDLSEASEHLDRNMQLLAATAGDAVVPALADVKNAGADALAVATDWLAQNPQIMQMITALVAGFAILTAGVTAYTAAVGAAEVATAALSKMMEKNPYALVATVVLSLVAAIGTYVLTAGSASDKTRELNKNLEEIKSTHTQNVSTINATAEAAQGYIDKLAALEAQSSLTAEDQLAYKQTVDELNTLIPDLNAQIDEQTGLLIGGAEALRMNTEAWQENAIAQEIKDRYQEVLDGQAEATVNLTEKKLALRDAETELNDLYAEMQEVSRQMQEAEEDSELTLEQKMDTIQGLQDRMVMLNDTYDQASDEVARQREAVEEAQGVLDNYAEEVEHVQEVQDELANSSENAAASVGNILDALDNLGDAYEEASGKARESIDEQIGMWDKMDTETEVSVETLKANLRSQITYLKEYSDNLQTLSGRNIEGVDTLVQALSDGSAESAEILRGLVDASEDDIKAVIANLESIENGKKTFTDTVAQLQPEVKTAMDAVVAEADRFDTMYSNGQHTMSGLLQGLKSKLNELDTVSAQISNTVSDAYKKANEIASPSKKMRRYGRYTMEGLALGLADGQNLVVSTMNAIAHLMTAVFEENTRFELDPDETAAQAEAQMQAYVDEIEEQTEHAKKVMEWAGEDIQKALVDHGYSEDMAKEFVSRYDEMCQQAVEKVKEAQADMQEQLDALQEQWEEAIKARDEFEKKLSDFGDLYIKDEDRYQLEDLNRQMEQMQHYGEVLSELQQRVPQSLFSEIAGMNLEDAVGYGEQLLALSDEDFEAYVTAWEEKQGLASELAQQFYGEQVRQFEEEYQAKMQEAYAQMQSMAFDNSAEIVRQMVQGLQSERDALEAEARRLQEIMSGAMGWRVSAADVDGSHAGGLAYVPYDGYVAELHKGERVLTAAEARAYIAANTPASIEVAQPTLDSAQVASMVGSALSTILLGTEQSASGDLYLSLSVDGTEFARGILPHFRAAADQSPEIKSDLRIN</sequence>
<evidence type="ECO:0000256" key="2">
    <source>
        <dbReference type="SAM" id="Phobius"/>
    </source>
</evidence>
<dbReference type="HOGENOM" id="CLU_269249_0_0_9"/>
<evidence type="ECO:0000256" key="1">
    <source>
        <dbReference type="SAM" id="Coils"/>
    </source>
</evidence>
<dbReference type="eggNOG" id="COG5280">
    <property type="taxonomic scope" value="Bacteria"/>
</dbReference>
<gene>
    <name evidence="4" type="ORF">HMPREF1526_00970</name>
</gene>
<protein>
    <recommendedName>
        <fullName evidence="3">Phage tail tape measure protein domain-containing protein</fullName>
    </recommendedName>
</protein>
<feature type="coiled-coil region" evidence="1">
    <location>
        <begin position="1164"/>
        <end position="1249"/>
    </location>
</feature>
<feature type="coiled-coil region" evidence="1">
    <location>
        <begin position="22"/>
        <end position="182"/>
    </location>
</feature>
<feature type="domain" description="Phage tail tape measure protein" evidence="3">
    <location>
        <begin position="279"/>
        <end position="476"/>
    </location>
</feature>
<dbReference type="PANTHER" id="PTHR45615">
    <property type="entry name" value="MYOSIN HEAVY CHAIN, NON-MUSCLE"/>
    <property type="match status" value="1"/>
</dbReference>
<evidence type="ECO:0000259" key="3">
    <source>
        <dbReference type="Pfam" id="PF10145"/>
    </source>
</evidence>
<dbReference type="OrthoDB" id="1677957at2"/>
<organism evidence="4 5">
    <name type="scientific">Butyricicoccus pullicaecorum 1.2</name>
    <dbReference type="NCBI Taxonomy" id="1203606"/>
    <lineage>
        <taxon>Bacteria</taxon>
        <taxon>Bacillati</taxon>
        <taxon>Bacillota</taxon>
        <taxon>Clostridia</taxon>
        <taxon>Eubacteriales</taxon>
        <taxon>Butyricicoccaceae</taxon>
        <taxon>Butyricicoccus</taxon>
    </lineage>
</organism>
<dbReference type="Pfam" id="PF10145">
    <property type="entry name" value="PhageMin_Tail"/>
    <property type="match status" value="1"/>
</dbReference>
<evidence type="ECO:0000313" key="5">
    <source>
        <dbReference type="Proteomes" id="UP000013981"/>
    </source>
</evidence>
<keyword evidence="2" id="KW-0472">Membrane</keyword>
<dbReference type="RefSeq" id="WP_016147169.1">
    <property type="nucleotide sequence ID" value="NZ_KB976103.1"/>
</dbReference>
<accession>R8W4A1</accession>
<keyword evidence="1" id="KW-0175">Coiled coil</keyword>
<comment type="caution">
    <text evidence="4">The sequence shown here is derived from an EMBL/GenBank/DDBJ whole genome shotgun (WGS) entry which is preliminary data.</text>
</comment>
<feature type="transmembrane region" description="Helical" evidence="2">
    <location>
        <begin position="571"/>
        <end position="596"/>
    </location>
</feature>
<keyword evidence="2" id="KW-1133">Transmembrane helix</keyword>
<feature type="transmembrane region" description="Helical" evidence="2">
    <location>
        <begin position="608"/>
        <end position="628"/>
    </location>
</feature>
<dbReference type="EMBL" id="AQOB01000004">
    <property type="protein sequence ID" value="EOQ37942.1"/>
    <property type="molecule type" value="Genomic_DNA"/>
</dbReference>
<reference evidence="4 5" key="1">
    <citation type="submission" date="2013-01" db="EMBL/GenBank/DDBJ databases">
        <title>The Genome Sequence of Butyricicoccus pullicaecorum 1.2.</title>
        <authorList>
            <consortium name="The Broad Institute Genome Sequencing Platform"/>
            <person name="Earl A."/>
            <person name="Ward D."/>
            <person name="Feldgarden M."/>
            <person name="Gevers D."/>
            <person name="Van Immerseel F."/>
            <person name="Eeckhaut V."/>
            <person name="Walker B."/>
            <person name="Young S.K."/>
            <person name="Zeng Q."/>
            <person name="Gargeya S."/>
            <person name="Fitzgerald M."/>
            <person name="Haas B."/>
            <person name="Abouelleil A."/>
            <person name="Alvarado L."/>
            <person name="Arachchi H.M."/>
            <person name="Berlin A.M."/>
            <person name="Chapman S.B."/>
            <person name="Dewar J."/>
            <person name="Goldberg J."/>
            <person name="Griggs A."/>
            <person name="Gujja S."/>
            <person name="Hansen M."/>
            <person name="Howarth C."/>
            <person name="Imamovic A."/>
            <person name="Larimer J."/>
            <person name="McCowan C."/>
            <person name="Murphy C."/>
            <person name="Neiman D."/>
            <person name="Pearson M."/>
            <person name="Priest M."/>
            <person name="Roberts A."/>
            <person name="Saif S."/>
            <person name="Shea T."/>
            <person name="Sisk P."/>
            <person name="Sykes S."/>
            <person name="Wortman J."/>
            <person name="Nusbaum C."/>
            <person name="Birren B."/>
        </authorList>
    </citation>
    <scope>NUCLEOTIDE SEQUENCE [LARGE SCALE GENOMIC DNA]</scope>
    <source>
        <strain evidence="4 5">1.2</strain>
    </source>
</reference>
<dbReference type="Proteomes" id="UP000013981">
    <property type="component" value="Unassembled WGS sequence"/>
</dbReference>
<dbReference type="PANTHER" id="PTHR45615:SF80">
    <property type="entry name" value="GRIP DOMAIN-CONTAINING PROTEIN"/>
    <property type="match status" value="1"/>
</dbReference>
<keyword evidence="5" id="KW-1185">Reference proteome</keyword>
<feature type="coiled-coil region" evidence="1">
    <location>
        <begin position="1334"/>
        <end position="1361"/>
    </location>
</feature>